<dbReference type="Proteomes" id="UP000663860">
    <property type="component" value="Unassembled WGS sequence"/>
</dbReference>
<keyword evidence="3" id="KW-0722">Serine protease inhibitor</keyword>
<evidence type="ECO:0000256" key="1">
    <source>
        <dbReference type="ARBA" id="ARBA00008210"/>
    </source>
</evidence>
<sequence length="66" mass="7556">MSEKQSWPELIGIPVDEAIARIKSHDSRLNIIKVKENSPTTRDLRPNRVRIFYDENGNVVSEPHTG</sequence>
<dbReference type="Proteomes" id="UP000663891">
    <property type="component" value="Unassembled WGS sequence"/>
</dbReference>
<dbReference type="EMBL" id="CAJNOE010000438">
    <property type="protein sequence ID" value="CAF1215782.1"/>
    <property type="molecule type" value="Genomic_DNA"/>
</dbReference>
<dbReference type="PANTHER" id="PTHR33091">
    <property type="entry name" value="PROTEIN, PUTATIVE, EXPRESSED-RELATED"/>
    <property type="match status" value="1"/>
</dbReference>
<evidence type="ECO:0000313" key="5">
    <source>
        <dbReference type="EMBL" id="CAF1317726.1"/>
    </source>
</evidence>
<gene>
    <name evidence="4" type="ORF">IZO911_LOCUS29428</name>
    <name evidence="5" type="ORF">JYZ213_LOCUS33225</name>
    <name evidence="7" type="ORF">KXQ929_LOCUS5368</name>
    <name evidence="9" type="ORF">OKA104_LOCUS26800</name>
    <name evidence="8" type="ORF">OXD698_LOCUS19675</name>
    <name evidence="6" type="ORF">VCS650_LOCUS34028</name>
</gene>
<evidence type="ECO:0000313" key="6">
    <source>
        <dbReference type="EMBL" id="CAF1355814.1"/>
    </source>
</evidence>
<dbReference type="Gene3D" id="3.30.10.10">
    <property type="entry name" value="Trypsin Inhibitor V, subunit A"/>
    <property type="match status" value="1"/>
</dbReference>
<evidence type="ECO:0000313" key="10">
    <source>
        <dbReference type="Proteomes" id="UP000663845"/>
    </source>
</evidence>
<protein>
    <submittedName>
        <fullName evidence="5">Uncharacterized protein</fullName>
    </submittedName>
</protein>
<accession>A0A815EYB5</accession>
<dbReference type="AlphaFoldDB" id="A0A815EYB5"/>
<dbReference type="GO" id="GO:0004867">
    <property type="term" value="F:serine-type endopeptidase inhibitor activity"/>
    <property type="evidence" value="ECO:0007669"/>
    <property type="project" value="UniProtKB-KW"/>
</dbReference>
<evidence type="ECO:0000313" key="9">
    <source>
        <dbReference type="EMBL" id="CAF3948314.1"/>
    </source>
</evidence>
<dbReference type="Proteomes" id="UP000663881">
    <property type="component" value="Unassembled WGS sequence"/>
</dbReference>
<dbReference type="PANTHER" id="PTHR33091:SF29">
    <property type="entry name" value="SUBTILISIN INHIBITOR 1"/>
    <property type="match status" value="1"/>
</dbReference>
<evidence type="ECO:0000256" key="3">
    <source>
        <dbReference type="ARBA" id="ARBA00022900"/>
    </source>
</evidence>
<dbReference type="GO" id="GO:0009611">
    <property type="term" value="P:response to wounding"/>
    <property type="evidence" value="ECO:0007669"/>
    <property type="project" value="InterPro"/>
</dbReference>
<evidence type="ECO:0000313" key="8">
    <source>
        <dbReference type="EMBL" id="CAF3824792.1"/>
    </source>
</evidence>
<proteinExistence type="inferred from homology"/>
<dbReference type="InterPro" id="IPR036354">
    <property type="entry name" value="Prot_inh_pot1_sf"/>
</dbReference>
<evidence type="ECO:0000256" key="2">
    <source>
        <dbReference type="ARBA" id="ARBA00022690"/>
    </source>
</evidence>
<dbReference type="EMBL" id="CAJNOG010000620">
    <property type="protein sequence ID" value="CAF1317726.1"/>
    <property type="molecule type" value="Genomic_DNA"/>
</dbReference>
<dbReference type="SUPFAM" id="SSF54654">
    <property type="entry name" value="CI-2 family of serine protease inhibitors"/>
    <property type="match status" value="1"/>
</dbReference>
<dbReference type="Proteomes" id="UP000663845">
    <property type="component" value="Unassembled WGS sequence"/>
</dbReference>
<dbReference type="Proteomes" id="UP000663844">
    <property type="component" value="Unassembled WGS sequence"/>
</dbReference>
<keyword evidence="2" id="KW-0646">Protease inhibitor</keyword>
<evidence type="ECO:0000313" key="4">
    <source>
        <dbReference type="EMBL" id="CAF1215782.1"/>
    </source>
</evidence>
<dbReference type="EMBL" id="CAJNON010000691">
    <property type="protein sequence ID" value="CAF1355814.1"/>
    <property type="molecule type" value="Genomic_DNA"/>
</dbReference>
<dbReference type="PRINTS" id="PR00292">
    <property type="entry name" value="POTATOINHBTR"/>
</dbReference>
<dbReference type="Proteomes" id="UP000663868">
    <property type="component" value="Unassembled WGS sequence"/>
</dbReference>
<dbReference type="PROSITE" id="PS00285">
    <property type="entry name" value="POTATO_INHIBITOR"/>
    <property type="match status" value="1"/>
</dbReference>
<reference evidence="5" key="1">
    <citation type="submission" date="2021-02" db="EMBL/GenBank/DDBJ databases">
        <authorList>
            <person name="Nowell W R."/>
        </authorList>
    </citation>
    <scope>NUCLEOTIDE SEQUENCE</scope>
</reference>
<comment type="similarity">
    <text evidence="1">Belongs to the protease inhibitor I13 (potato type I serine protease inhibitor) family.</text>
</comment>
<dbReference type="EMBL" id="CAJOAY010002387">
    <property type="protein sequence ID" value="CAF3948314.1"/>
    <property type="molecule type" value="Genomic_DNA"/>
</dbReference>
<dbReference type="EMBL" id="CAJOBB010000196">
    <property type="protein sequence ID" value="CAF3605628.1"/>
    <property type="molecule type" value="Genomic_DNA"/>
</dbReference>
<evidence type="ECO:0000313" key="7">
    <source>
        <dbReference type="EMBL" id="CAF3605628.1"/>
    </source>
</evidence>
<dbReference type="EMBL" id="CAJOAZ010001525">
    <property type="protein sequence ID" value="CAF3824792.1"/>
    <property type="molecule type" value="Genomic_DNA"/>
</dbReference>
<dbReference type="OrthoDB" id="10013825at2759"/>
<name>A0A815EYB5_9BILA</name>
<dbReference type="InterPro" id="IPR000864">
    <property type="entry name" value="Prot_inh_pot1"/>
</dbReference>
<dbReference type="Pfam" id="PF00280">
    <property type="entry name" value="potato_inhibit"/>
    <property type="match status" value="1"/>
</dbReference>
<organism evidence="5 10">
    <name type="scientific">Adineta steineri</name>
    <dbReference type="NCBI Taxonomy" id="433720"/>
    <lineage>
        <taxon>Eukaryota</taxon>
        <taxon>Metazoa</taxon>
        <taxon>Spiralia</taxon>
        <taxon>Gnathifera</taxon>
        <taxon>Rotifera</taxon>
        <taxon>Eurotatoria</taxon>
        <taxon>Bdelloidea</taxon>
        <taxon>Adinetida</taxon>
        <taxon>Adinetidae</taxon>
        <taxon>Adineta</taxon>
    </lineage>
</organism>
<comment type="caution">
    <text evidence="5">The sequence shown here is derived from an EMBL/GenBank/DDBJ whole genome shotgun (WGS) entry which is preliminary data.</text>
</comment>